<dbReference type="NCBIfam" id="TIGR00254">
    <property type="entry name" value="GGDEF"/>
    <property type="match status" value="1"/>
</dbReference>
<keyword evidence="1" id="KW-1133">Transmembrane helix</keyword>
<dbReference type="SUPFAM" id="SSF55785">
    <property type="entry name" value="PYP-like sensor domain (PAS domain)"/>
    <property type="match status" value="3"/>
</dbReference>
<dbReference type="InterPro" id="IPR000160">
    <property type="entry name" value="GGDEF_dom"/>
</dbReference>
<dbReference type="CDD" id="cd00130">
    <property type="entry name" value="PAS"/>
    <property type="match status" value="3"/>
</dbReference>
<dbReference type="InterPro" id="IPR043128">
    <property type="entry name" value="Rev_trsase/Diguanyl_cyclase"/>
</dbReference>
<feature type="domain" description="GGDEF" evidence="4">
    <location>
        <begin position="739"/>
        <end position="874"/>
    </location>
</feature>
<accession>A0AA95NKH5</accession>
<gene>
    <name evidence="5" type="ORF">PFX98_02740</name>
</gene>
<dbReference type="SMART" id="SM00091">
    <property type="entry name" value="PAS"/>
    <property type="match status" value="3"/>
</dbReference>
<dbReference type="InterPro" id="IPR035965">
    <property type="entry name" value="PAS-like_dom_sf"/>
</dbReference>
<proteinExistence type="predicted"/>
<protein>
    <submittedName>
        <fullName evidence="5">PAS domain-containing protein</fullName>
    </submittedName>
</protein>
<dbReference type="InterPro" id="IPR029787">
    <property type="entry name" value="Nucleotide_cyclase"/>
</dbReference>
<dbReference type="Pfam" id="PF00990">
    <property type="entry name" value="GGDEF"/>
    <property type="match status" value="1"/>
</dbReference>
<dbReference type="PROSITE" id="PS50113">
    <property type="entry name" value="PAC"/>
    <property type="match status" value="1"/>
</dbReference>
<dbReference type="RefSeq" id="WP_285233639.1">
    <property type="nucleotide sequence ID" value="NZ_CP116346.1"/>
</dbReference>
<dbReference type="PROSITE" id="PS50887">
    <property type="entry name" value="GGDEF"/>
    <property type="match status" value="1"/>
</dbReference>
<dbReference type="InterPro" id="IPR000700">
    <property type="entry name" value="PAS-assoc_C"/>
</dbReference>
<evidence type="ECO:0000259" key="2">
    <source>
        <dbReference type="PROSITE" id="PS50112"/>
    </source>
</evidence>
<dbReference type="Proteomes" id="UP001177769">
    <property type="component" value="Chromosome"/>
</dbReference>
<evidence type="ECO:0000259" key="3">
    <source>
        <dbReference type="PROSITE" id="PS50113"/>
    </source>
</evidence>
<evidence type="ECO:0000313" key="5">
    <source>
        <dbReference type="EMBL" id="WIT12541.1"/>
    </source>
</evidence>
<feature type="domain" description="PAS" evidence="2">
    <location>
        <begin position="584"/>
        <end position="654"/>
    </location>
</feature>
<dbReference type="Gene3D" id="3.30.70.270">
    <property type="match status" value="1"/>
</dbReference>
<dbReference type="InterPro" id="IPR013656">
    <property type="entry name" value="PAS_4"/>
</dbReference>
<dbReference type="SUPFAM" id="SSF55073">
    <property type="entry name" value="Nucleotide cyclase"/>
    <property type="match status" value="1"/>
</dbReference>
<dbReference type="AlphaFoldDB" id="A0AA95NKH5"/>
<evidence type="ECO:0000259" key="4">
    <source>
        <dbReference type="PROSITE" id="PS50887"/>
    </source>
</evidence>
<name>A0AA95NKH5_9BURK</name>
<keyword evidence="6" id="KW-1185">Reference proteome</keyword>
<evidence type="ECO:0000256" key="1">
    <source>
        <dbReference type="SAM" id="Phobius"/>
    </source>
</evidence>
<dbReference type="KEGG" id="pais:PFX98_02740"/>
<dbReference type="CDD" id="cd12915">
    <property type="entry name" value="PDC2_DGC_like"/>
    <property type="match status" value="1"/>
</dbReference>
<dbReference type="PROSITE" id="PS50112">
    <property type="entry name" value="PAS"/>
    <property type="match status" value="3"/>
</dbReference>
<dbReference type="CDD" id="cd01949">
    <property type="entry name" value="GGDEF"/>
    <property type="match status" value="1"/>
</dbReference>
<feature type="domain" description="PAS" evidence="2">
    <location>
        <begin position="337"/>
        <end position="378"/>
    </location>
</feature>
<dbReference type="FunFam" id="3.30.70.270:FF:000001">
    <property type="entry name" value="Diguanylate cyclase domain protein"/>
    <property type="match status" value="1"/>
</dbReference>
<dbReference type="InterPro" id="IPR000014">
    <property type="entry name" value="PAS"/>
</dbReference>
<reference evidence="5" key="1">
    <citation type="submission" date="2023-01" db="EMBL/GenBank/DDBJ databases">
        <title>Whole genome sequence of Paucibacter sp. S2-9 isolated from pond sediment.</title>
        <authorList>
            <person name="Jung J.Y."/>
        </authorList>
    </citation>
    <scope>NUCLEOTIDE SEQUENCE</scope>
    <source>
        <strain evidence="5">S2-9</strain>
    </source>
</reference>
<dbReference type="Pfam" id="PF08448">
    <property type="entry name" value="PAS_4"/>
    <property type="match status" value="3"/>
</dbReference>
<feature type="transmembrane region" description="Helical" evidence="1">
    <location>
        <begin position="25"/>
        <end position="46"/>
    </location>
</feature>
<feature type="domain" description="PAS" evidence="2">
    <location>
        <begin position="457"/>
        <end position="528"/>
    </location>
</feature>
<dbReference type="InterPro" id="IPR052155">
    <property type="entry name" value="Biofilm_reg_signaling"/>
</dbReference>
<keyword evidence="1" id="KW-0812">Transmembrane</keyword>
<dbReference type="EMBL" id="CP116346">
    <property type="protein sequence ID" value="WIT12541.1"/>
    <property type="molecule type" value="Genomic_DNA"/>
</dbReference>
<dbReference type="PANTHER" id="PTHR44757">
    <property type="entry name" value="DIGUANYLATE CYCLASE DGCP"/>
    <property type="match status" value="1"/>
</dbReference>
<dbReference type="PANTHER" id="PTHR44757:SF2">
    <property type="entry name" value="BIOFILM ARCHITECTURE MAINTENANCE PROTEIN MBAA"/>
    <property type="match status" value="1"/>
</dbReference>
<dbReference type="Gene3D" id="3.30.450.20">
    <property type="entry name" value="PAS domain"/>
    <property type="match status" value="5"/>
</dbReference>
<dbReference type="SMART" id="SM00267">
    <property type="entry name" value="GGDEF"/>
    <property type="match status" value="1"/>
</dbReference>
<keyword evidence="1" id="KW-0472">Membrane</keyword>
<organism evidence="5 6">
    <name type="scientific">Paucibacter sediminis</name>
    <dbReference type="NCBI Taxonomy" id="3019553"/>
    <lineage>
        <taxon>Bacteria</taxon>
        <taxon>Pseudomonadati</taxon>
        <taxon>Pseudomonadota</taxon>
        <taxon>Betaproteobacteria</taxon>
        <taxon>Burkholderiales</taxon>
        <taxon>Sphaerotilaceae</taxon>
        <taxon>Roseateles</taxon>
    </lineage>
</organism>
<feature type="domain" description="PAC" evidence="3">
    <location>
        <begin position="654"/>
        <end position="707"/>
    </location>
</feature>
<dbReference type="NCBIfam" id="TIGR00229">
    <property type="entry name" value="sensory_box"/>
    <property type="match status" value="3"/>
</dbReference>
<dbReference type="GO" id="GO:0003824">
    <property type="term" value="F:catalytic activity"/>
    <property type="evidence" value="ECO:0007669"/>
    <property type="project" value="UniProtKB-ARBA"/>
</dbReference>
<sequence>MSEELKPPPEPEQRLLARIATVSPYVALLLALGIVWAAWGWFALVYPRQQLEAWEQTMHDAVLVTSQNMESSLRQAESALRSIDLLLLTRAKDSPANDATVALMADGLKESSAGLMELMLVTRDGRVFRIPTTSSHASADLAHHALMRELAAQPPGGSLLIGSPVRLKPNGRELMPMALRLSAPIGAFSHLLAMIDLELLAEQQRPDLGHPDLNPRDTAVGLLRDDGLLMLRLPRLDDERAQPGSNVLDERPALRARLAERKGSFRQLGWDGHERLFSFRAFENYALRLVLSQSVDASLAEFHAQRLALLTVALAVSLGATLLTVLLQRARARSNLYDAELRATSDALPLGLFRCDMQGRVVYANQTYRELIGVSESEQDFGWLKLVPEAERAAALQRWRGGIERGEPQELIRSLPLREGQQHLVSIRTAPLRVGKRVVGQVGTFTDITRAAQQQQAAQTLTAIFDLTPNYVLQSDAEGRLIYLNPAVRRLLGLAPEAPLQGLHIAQYLPPQSRARYEQEVLPALQGEGYWFGRGELLDGAGQVVPVETTVLMHRNSAGEAETISMILRNISAELQTQRERSRSEAILQAVAQNSQALISVIDPDYKVRFFNDAFASTHGVRLADCLGRPVAEVIGAAAFQHTLPYIRAALQGQRGQFERSHGEPGEAQYLQIQYAPLRNADGEIEGVIGISHDISEIKREEQRLRDASRTDPLTQLLNRSGFAAQVQERLAQAHEQDDWVALLYLDLDRFKPVNDSHGHPIGDALLKAVAGRLRHALRGEDIVARLGGDEFAVFLPHLAHTGDAQLIADKLVHAIGQLFTLGHLQLQIGASVGFCVVPAVQAEMDGLVARADAALYQAKREGRGRARGEVLSAPPPA</sequence>
<evidence type="ECO:0000313" key="6">
    <source>
        <dbReference type="Proteomes" id="UP001177769"/>
    </source>
</evidence>